<name>A0ABP9KKJ6_9NOCA</name>
<evidence type="ECO:0000256" key="2">
    <source>
        <dbReference type="ARBA" id="ARBA00004904"/>
    </source>
</evidence>
<organism evidence="6 7">
    <name type="scientific">Nocardia callitridis</name>
    <dbReference type="NCBI Taxonomy" id="648753"/>
    <lineage>
        <taxon>Bacteria</taxon>
        <taxon>Bacillati</taxon>
        <taxon>Actinomycetota</taxon>
        <taxon>Actinomycetes</taxon>
        <taxon>Mycobacteriales</taxon>
        <taxon>Nocardiaceae</taxon>
        <taxon>Nocardia</taxon>
    </lineage>
</organism>
<dbReference type="InterPro" id="IPR017945">
    <property type="entry name" value="DHBP_synth_RibB-like_a/b_dom"/>
</dbReference>
<comment type="pathway">
    <text evidence="2">Cofactor biosynthesis; riboflavin biosynthesis; 2-hydroxy-3-oxobutyl phosphate from D-ribulose 5-phosphate: step 1/1.</text>
</comment>
<evidence type="ECO:0000256" key="5">
    <source>
        <dbReference type="ARBA" id="ARBA00022723"/>
    </source>
</evidence>
<evidence type="ECO:0000256" key="1">
    <source>
        <dbReference type="ARBA" id="ARBA00002284"/>
    </source>
</evidence>
<keyword evidence="7" id="KW-1185">Reference proteome</keyword>
<comment type="caution">
    <text evidence="6">The sequence shown here is derived from an EMBL/GenBank/DDBJ whole genome shotgun (WGS) entry which is preliminary data.</text>
</comment>
<gene>
    <name evidence="6" type="ORF">GCM10023318_42700</name>
</gene>
<evidence type="ECO:0000256" key="4">
    <source>
        <dbReference type="ARBA" id="ARBA00022619"/>
    </source>
</evidence>
<dbReference type="SUPFAM" id="SSF55821">
    <property type="entry name" value="YrdC/RibB"/>
    <property type="match status" value="1"/>
</dbReference>
<dbReference type="EC" id="4.1.99.12" evidence="3"/>
<dbReference type="InterPro" id="IPR000422">
    <property type="entry name" value="DHBP_synthase_RibB"/>
</dbReference>
<dbReference type="PANTHER" id="PTHR21327">
    <property type="entry name" value="GTP CYCLOHYDROLASE II-RELATED"/>
    <property type="match status" value="1"/>
</dbReference>
<evidence type="ECO:0000313" key="7">
    <source>
        <dbReference type="Proteomes" id="UP001500603"/>
    </source>
</evidence>
<reference evidence="7" key="1">
    <citation type="journal article" date="2019" name="Int. J. Syst. Evol. Microbiol.">
        <title>The Global Catalogue of Microorganisms (GCM) 10K type strain sequencing project: providing services to taxonomists for standard genome sequencing and annotation.</title>
        <authorList>
            <consortium name="The Broad Institute Genomics Platform"/>
            <consortium name="The Broad Institute Genome Sequencing Center for Infectious Disease"/>
            <person name="Wu L."/>
            <person name="Ma J."/>
        </authorList>
    </citation>
    <scope>NUCLEOTIDE SEQUENCE [LARGE SCALE GENOMIC DNA]</scope>
    <source>
        <strain evidence="7">JCM 18298</strain>
    </source>
</reference>
<protein>
    <recommendedName>
        <fullName evidence="3">3,4-dihydroxy-2-butanone-4-phosphate synthase</fullName>
        <ecNumber evidence="3">4.1.99.12</ecNumber>
    </recommendedName>
</protein>
<keyword evidence="4" id="KW-0686">Riboflavin biosynthesis</keyword>
<proteinExistence type="predicted"/>
<keyword evidence="5" id="KW-0479">Metal-binding</keyword>
<evidence type="ECO:0000313" key="6">
    <source>
        <dbReference type="EMBL" id="GAA5060807.1"/>
    </source>
</evidence>
<dbReference type="Proteomes" id="UP001500603">
    <property type="component" value="Unassembled WGS sequence"/>
</dbReference>
<accession>A0ABP9KKJ6</accession>
<dbReference type="Pfam" id="PF00926">
    <property type="entry name" value="DHBP_synthase"/>
    <property type="match status" value="1"/>
</dbReference>
<comment type="function">
    <text evidence="1">Catalyzes the conversion of D-ribulose 5-phosphate to formate and 3,4-dihydroxy-2-butanone 4-phosphate.</text>
</comment>
<sequence>MKQMTTRTTTRRDPLATTLPEAITALRLGQVALVLDDVLDTGCDLVTLAGVGSASAIATMVRYGSGFLCATVDSETCRRLDLPPVTWCADADDRYVGSMRVAVDAVAGTTTGISAHDRTRTLAVLADPDTTARHLNRPGHVIPVLAEPLGVAVTRPNLHGALATLCEHRSLAFCASLDRGGSGLLDRVEGPALAVIRCSEILAAVGDISPRRTATGLLVPPPFC</sequence>
<dbReference type="Gene3D" id="3.90.870.10">
    <property type="entry name" value="DHBP synthase"/>
    <property type="match status" value="1"/>
</dbReference>
<dbReference type="EMBL" id="BAABJM010000004">
    <property type="protein sequence ID" value="GAA5060807.1"/>
    <property type="molecule type" value="Genomic_DNA"/>
</dbReference>
<dbReference type="PANTHER" id="PTHR21327:SF18">
    <property type="entry name" value="3,4-DIHYDROXY-2-BUTANONE 4-PHOSPHATE SYNTHASE"/>
    <property type="match status" value="1"/>
</dbReference>
<evidence type="ECO:0000256" key="3">
    <source>
        <dbReference type="ARBA" id="ARBA00012153"/>
    </source>
</evidence>